<dbReference type="PANTHER" id="PTHR16950">
    <property type="entry name" value="ZINC TRANSPORTER SLC39A7 HISTIDINE-RICH MEMBRANE PROTEIN KE4"/>
    <property type="match status" value="1"/>
</dbReference>
<comment type="caution">
    <text evidence="6">The sequence shown here is derived from an EMBL/GenBank/DDBJ whole genome shotgun (WGS) entry which is preliminary data.</text>
</comment>
<keyword evidence="2 5" id="KW-0812">Transmembrane</keyword>
<comment type="subcellular location">
    <subcellularLocation>
        <location evidence="1">Membrane</location>
        <topology evidence="1">Multi-pass membrane protein</topology>
    </subcellularLocation>
</comment>
<dbReference type="EMBL" id="JAKMXF010000044">
    <property type="protein sequence ID" value="KAI6660067.1"/>
    <property type="molecule type" value="Genomic_DNA"/>
</dbReference>
<keyword evidence="3 5" id="KW-1133">Transmembrane helix</keyword>
<dbReference type="Pfam" id="PF02535">
    <property type="entry name" value="Zip"/>
    <property type="match status" value="2"/>
</dbReference>
<protein>
    <submittedName>
        <fullName evidence="6">Uncharacterized protein</fullName>
    </submittedName>
</protein>
<name>A0AAV7KFH5_9METZ</name>
<feature type="transmembrane region" description="Helical" evidence="5">
    <location>
        <begin position="249"/>
        <end position="269"/>
    </location>
</feature>
<dbReference type="Proteomes" id="UP001165289">
    <property type="component" value="Unassembled WGS sequence"/>
</dbReference>
<organism evidence="6 7">
    <name type="scientific">Oopsacas minuta</name>
    <dbReference type="NCBI Taxonomy" id="111878"/>
    <lineage>
        <taxon>Eukaryota</taxon>
        <taxon>Metazoa</taxon>
        <taxon>Porifera</taxon>
        <taxon>Hexactinellida</taxon>
        <taxon>Hexasterophora</taxon>
        <taxon>Lyssacinosida</taxon>
        <taxon>Leucopsacidae</taxon>
        <taxon>Oopsacas</taxon>
    </lineage>
</organism>
<keyword evidence="7" id="KW-1185">Reference proteome</keyword>
<dbReference type="GO" id="GO:0006882">
    <property type="term" value="P:intracellular zinc ion homeostasis"/>
    <property type="evidence" value="ECO:0007669"/>
    <property type="project" value="TreeGrafter"/>
</dbReference>
<gene>
    <name evidence="6" type="ORF">LOD99_14408</name>
</gene>
<dbReference type="GO" id="GO:0005385">
    <property type="term" value="F:zinc ion transmembrane transporter activity"/>
    <property type="evidence" value="ECO:0007669"/>
    <property type="project" value="TreeGrafter"/>
</dbReference>
<evidence type="ECO:0000256" key="2">
    <source>
        <dbReference type="ARBA" id="ARBA00022692"/>
    </source>
</evidence>
<evidence type="ECO:0000256" key="5">
    <source>
        <dbReference type="SAM" id="Phobius"/>
    </source>
</evidence>
<feature type="transmembrane region" description="Helical" evidence="5">
    <location>
        <begin position="216"/>
        <end position="237"/>
    </location>
</feature>
<evidence type="ECO:0000313" key="7">
    <source>
        <dbReference type="Proteomes" id="UP001165289"/>
    </source>
</evidence>
<reference evidence="6 7" key="1">
    <citation type="journal article" date="2023" name="BMC Biol.">
        <title>The compact genome of the sponge Oopsacas minuta (Hexactinellida) is lacking key metazoan core genes.</title>
        <authorList>
            <person name="Santini S."/>
            <person name="Schenkelaars Q."/>
            <person name="Jourda C."/>
            <person name="Duchesne M."/>
            <person name="Belahbib H."/>
            <person name="Rocher C."/>
            <person name="Selva M."/>
            <person name="Riesgo A."/>
            <person name="Vervoort M."/>
            <person name="Leys S.P."/>
            <person name="Kodjabachian L."/>
            <person name="Le Bivic A."/>
            <person name="Borchiellini C."/>
            <person name="Claverie J.M."/>
            <person name="Renard E."/>
        </authorList>
    </citation>
    <scope>NUCLEOTIDE SEQUENCE [LARGE SCALE GENOMIC DNA]</scope>
    <source>
        <strain evidence="6">SPO-2</strain>
    </source>
</reference>
<evidence type="ECO:0000313" key="6">
    <source>
        <dbReference type="EMBL" id="KAI6660067.1"/>
    </source>
</evidence>
<keyword evidence="4 5" id="KW-0472">Membrane</keyword>
<evidence type="ECO:0000256" key="1">
    <source>
        <dbReference type="ARBA" id="ARBA00004141"/>
    </source>
</evidence>
<feature type="transmembrane region" description="Helical" evidence="5">
    <location>
        <begin position="83"/>
        <end position="102"/>
    </location>
</feature>
<sequence length="270" mass="29622">MDVNRFLYPFLSTALVGCCGILPFFPYKYIIKHSNNDGFVSLKLLAMYFATGCLVSEIFLHLLPEIWRIALSQDQMDEYSLKWIAKVCLGGFIVFLLGDKLFSLIMSAPEDTNGGEGDSFSTIGYLNVFANIMDNFVHALSITTSYSNGIRNGIITTCVIIIHEIPHEIGDFSILLQSGFSLNTALKLQLLTSIGGISGVAIGLFSQEFLTEDTLFILSAITGGFFYIVCASCLPEILNESSRSKSRSFISETSLFLLGTLITGVISVFC</sequence>
<dbReference type="PANTHER" id="PTHR16950:SF16">
    <property type="entry name" value="ZINC TRANSPORTER ZIP13"/>
    <property type="match status" value="1"/>
</dbReference>
<dbReference type="InterPro" id="IPR003689">
    <property type="entry name" value="ZIP"/>
</dbReference>
<dbReference type="PROSITE" id="PS51257">
    <property type="entry name" value="PROKAR_LIPOPROTEIN"/>
    <property type="match status" value="1"/>
</dbReference>
<feature type="transmembrane region" description="Helical" evidence="5">
    <location>
        <begin position="190"/>
        <end position="210"/>
    </location>
</feature>
<dbReference type="AlphaFoldDB" id="A0AAV7KFH5"/>
<feature type="transmembrane region" description="Helical" evidence="5">
    <location>
        <begin position="45"/>
        <end position="63"/>
    </location>
</feature>
<accession>A0AAV7KFH5</accession>
<evidence type="ECO:0000256" key="4">
    <source>
        <dbReference type="ARBA" id="ARBA00023136"/>
    </source>
</evidence>
<proteinExistence type="predicted"/>
<dbReference type="GO" id="GO:0016020">
    <property type="term" value="C:membrane"/>
    <property type="evidence" value="ECO:0007669"/>
    <property type="project" value="UniProtKB-SubCell"/>
</dbReference>
<evidence type="ECO:0000256" key="3">
    <source>
        <dbReference type="ARBA" id="ARBA00022989"/>
    </source>
</evidence>
<feature type="transmembrane region" description="Helical" evidence="5">
    <location>
        <begin position="6"/>
        <end position="25"/>
    </location>
</feature>